<dbReference type="AlphaFoldDB" id="A0A1G6R4C7"/>
<evidence type="ECO:0000313" key="3">
    <source>
        <dbReference type="EMBL" id="SET72396.1"/>
    </source>
</evidence>
<reference evidence="4 5" key="2">
    <citation type="submission" date="2016-10" db="EMBL/GenBank/DDBJ databases">
        <authorList>
            <person name="Varghese N."/>
            <person name="Submissions S."/>
        </authorList>
    </citation>
    <scope>NUCLEOTIDE SEQUENCE [LARGE SCALE GENOMIC DNA]</scope>
    <source>
        <strain evidence="2 5">CDM_1</strain>
        <strain evidence="4">CDM_6</strain>
    </source>
</reference>
<dbReference type="EMBL" id="FOIC01000011">
    <property type="protein sequence ID" value="SET72396.1"/>
    <property type="molecule type" value="Genomic_DNA"/>
</dbReference>
<dbReference type="Proteomes" id="UP000324021">
    <property type="component" value="Unassembled WGS sequence"/>
</dbReference>
<reference evidence="3" key="1">
    <citation type="submission" date="2016-10" db="EMBL/GenBank/DDBJ databases">
        <authorList>
            <person name="de Groot N.N."/>
        </authorList>
    </citation>
    <scope>NUCLEOTIDE SEQUENCE [LARGE SCALE GENOMIC DNA]</scope>
    <source>
        <strain evidence="3">CDM_6</strain>
    </source>
</reference>
<evidence type="ECO:0000313" key="2">
    <source>
        <dbReference type="EMBL" id="SDC99154.1"/>
    </source>
</evidence>
<keyword evidence="1" id="KW-1133">Transmembrane helix</keyword>
<sequence>MRQYLESDLGFYYAVGIFVIAVFVLGMAAVAIIDPDGVGTVELIGLAGGFFVFMLVYFISVSVQRLEDGENV</sequence>
<dbReference type="Proteomes" id="UP000199320">
    <property type="component" value="Unassembled WGS sequence"/>
</dbReference>
<evidence type="ECO:0000313" key="4">
    <source>
        <dbReference type="Proteomes" id="UP000199320"/>
    </source>
</evidence>
<dbReference type="STRING" id="392421.SAMN04488694_11139"/>
<proteinExistence type="predicted"/>
<organism evidence="2 5">
    <name type="scientific">Natrinema hispanicum</name>
    <dbReference type="NCBI Taxonomy" id="392421"/>
    <lineage>
        <taxon>Archaea</taxon>
        <taxon>Methanobacteriati</taxon>
        <taxon>Methanobacteriota</taxon>
        <taxon>Stenosarchaea group</taxon>
        <taxon>Halobacteria</taxon>
        <taxon>Halobacteriales</taxon>
        <taxon>Natrialbaceae</taxon>
        <taxon>Natrinema</taxon>
    </lineage>
</organism>
<keyword evidence="1" id="KW-0472">Membrane</keyword>
<feature type="transmembrane region" description="Helical" evidence="1">
    <location>
        <begin position="39"/>
        <end position="59"/>
    </location>
</feature>
<protein>
    <submittedName>
        <fullName evidence="2">Uncharacterized protein</fullName>
    </submittedName>
</protein>
<dbReference type="RefSeq" id="WP_092933256.1">
    <property type="nucleotide sequence ID" value="NZ_FMZP01000010.1"/>
</dbReference>
<gene>
    <name evidence="3" type="ORF">SAMN04488694_11139</name>
    <name evidence="2" type="ORF">SAMN05192552_101086</name>
</gene>
<accession>A0A1G6R4C7</accession>
<keyword evidence="1" id="KW-0812">Transmembrane</keyword>
<dbReference type="OrthoDB" id="327186at2157"/>
<evidence type="ECO:0000256" key="1">
    <source>
        <dbReference type="SAM" id="Phobius"/>
    </source>
</evidence>
<dbReference type="EMBL" id="FMZP01000010">
    <property type="protein sequence ID" value="SDC99154.1"/>
    <property type="molecule type" value="Genomic_DNA"/>
</dbReference>
<keyword evidence="4" id="KW-1185">Reference proteome</keyword>
<feature type="transmembrane region" description="Helical" evidence="1">
    <location>
        <begin position="12"/>
        <end position="33"/>
    </location>
</feature>
<name>A0A1G6R4C7_9EURY</name>
<evidence type="ECO:0000313" key="5">
    <source>
        <dbReference type="Proteomes" id="UP000324021"/>
    </source>
</evidence>